<organism evidence="6 7">
    <name type="scientific">Chromobacterium sphagni</name>
    <dbReference type="NCBI Taxonomy" id="1903179"/>
    <lineage>
        <taxon>Bacteria</taxon>
        <taxon>Pseudomonadati</taxon>
        <taxon>Pseudomonadota</taxon>
        <taxon>Betaproteobacteria</taxon>
        <taxon>Neisseriales</taxon>
        <taxon>Chromobacteriaceae</taxon>
        <taxon>Chromobacterium</taxon>
    </lineage>
</organism>
<proteinExistence type="inferred from homology"/>
<evidence type="ECO:0000259" key="5">
    <source>
        <dbReference type="Pfam" id="PF00149"/>
    </source>
</evidence>
<comment type="caution">
    <text evidence="6">The sequence shown here is derived from an EMBL/GenBank/DDBJ whole genome shotgun (WGS) entry which is preliminary data.</text>
</comment>
<dbReference type="Pfam" id="PF00149">
    <property type="entry name" value="Metallophos"/>
    <property type="match status" value="1"/>
</dbReference>
<dbReference type="InterPro" id="IPR042281">
    <property type="entry name" value="GpdQ_beta-strand"/>
</dbReference>
<dbReference type="InterPro" id="IPR042283">
    <property type="entry name" value="GpdQ_catalytic"/>
</dbReference>
<evidence type="ECO:0000256" key="1">
    <source>
        <dbReference type="ARBA" id="ARBA00022723"/>
    </source>
</evidence>
<dbReference type="SUPFAM" id="SSF56300">
    <property type="entry name" value="Metallo-dependent phosphatases"/>
    <property type="match status" value="1"/>
</dbReference>
<accession>A0ABX3CBN5</accession>
<evidence type="ECO:0000313" key="7">
    <source>
        <dbReference type="Proteomes" id="UP000180280"/>
    </source>
</evidence>
<reference evidence="6 7" key="1">
    <citation type="submission" date="2016-09" db="EMBL/GenBank/DDBJ databases">
        <title>Chromobacterium muskegensis sp. nov., an insecticidal bacterium isolated from Sphagnum bogs.</title>
        <authorList>
            <person name="Sparks M.E."/>
            <person name="Blackburn M.B."/>
            <person name="Gundersen-Rindal D.E."/>
            <person name="Mitchell A."/>
            <person name="Farrar R."/>
            <person name="Kuhar D."/>
        </authorList>
    </citation>
    <scope>NUCLEOTIDE SEQUENCE [LARGE SCALE GENOMIC DNA]</scope>
    <source>
        <strain evidence="6 7">14B-1</strain>
    </source>
</reference>
<dbReference type="Proteomes" id="UP000180280">
    <property type="component" value="Unassembled WGS sequence"/>
</dbReference>
<dbReference type="PANTHER" id="PTHR42988">
    <property type="entry name" value="PHOSPHOHYDROLASE"/>
    <property type="match status" value="1"/>
</dbReference>
<dbReference type="InterPro" id="IPR026575">
    <property type="entry name" value="GpdQ/CpdA-like"/>
</dbReference>
<feature type="domain" description="Calcineurin-like phosphoesterase" evidence="5">
    <location>
        <begin position="4"/>
        <end position="200"/>
    </location>
</feature>
<dbReference type="InterPro" id="IPR004843">
    <property type="entry name" value="Calcineurin-like_PHP"/>
</dbReference>
<keyword evidence="1" id="KW-0479">Metal-binding</keyword>
<name>A0ABX3CBN5_9NEIS</name>
<evidence type="ECO:0000313" key="6">
    <source>
        <dbReference type="EMBL" id="OHX19629.1"/>
    </source>
</evidence>
<evidence type="ECO:0000256" key="2">
    <source>
        <dbReference type="ARBA" id="ARBA00022801"/>
    </source>
</evidence>
<evidence type="ECO:0000256" key="3">
    <source>
        <dbReference type="ARBA" id="ARBA00023004"/>
    </source>
</evidence>
<evidence type="ECO:0000256" key="4">
    <source>
        <dbReference type="ARBA" id="ARBA00025742"/>
    </source>
</evidence>
<keyword evidence="2" id="KW-0378">Hydrolase</keyword>
<keyword evidence="3" id="KW-0408">Iron</keyword>
<gene>
    <name evidence="6" type="ORF">BI344_17270</name>
</gene>
<dbReference type="RefSeq" id="WP_071113367.1">
    <property type="nucleotide sequence ID" value="NZ_MKCT01000030.1"/>
</dbReference>
<dbReference type="Gene3D" id="3.60.21.40">
    <property type="entry name" value="GpdQ, catalytic alpha/beta sandwich domain"/>
    <property type="match status" value="1"/>
</dbReference>
<comment type="similarity">
    <text evidence="4">Belongs to the cyclic nucleotide phosphodiesterase class-III family.</text>
</comment>
<sequence length="275" mass="30042">MILCQISDLHIKRDRKFAYGKVDTAGALQRCVERINALEPRPDWVVATGDLVDSGALEEYQALRPLLDRLAMPYALLAGNHDRRDTLRQVFADHDYLHGHTEFIQYALDVGEVRLIALDTLQPGSSGGMLCRARLDWLDALLAASAGRPVVLAMHHPPFQTGIAHMDAIGLDPDAAAELARRVAAWPNVERIVCGHLHRPIQARFAGTLACTSPAPAHQVALDLRADGPSAYVLEPGGFMLHLWRPGQGLVSHQSCIDLAQGPYPFFDASGSLLD</sequence>
<dbReference type="Gene3D" id="3.30.750.180">
    <property type="entry name" value="GpdQ, beta-strand dimerisation domain"/>
    <property type="match status" value="1"/>
</dbReference>
<dbReference type="EMBL" id="MKCT01000030">
    <property type="protein sequence ID" value="OHX19629.1"/>
    <property type="molecule type" value="Genomic_DNA"/>
</dbReference>
<keyword evidence="7" id="KW-1185">Reference proteome</keyword>
<dbReference type="InterPro" id="IPR029052">
    <property type="entry name" value="Metallo-depent_PP-like"/>
</dbReference>
<dbReference type="InterPro" id="IPR050884">
    <property type="entry name" value="CNP_phosphodiesterase-III"/>
</dbReference>
<dbReference type="CDD" id="cd07402">
    <property type="entry name" value="MPP_GpdQ"/>
    <property type="match status" value="1"/>
</dbReference>
<dbReference type="PANTHER" id="PTHR42988:SF2">
    <property type="entry name" value="CYCLIC NUCLEOTIDE PHOSPHODIESTERASE CBUA0032-RELATED"/>
    <property type="match status" value="1"/>
</dbReference>
<protein>
    <submittedName>
        <fullName evidence="6">Phosphodiesterase</fullName>
    </submittedName>
</protein>